<dbReference type="Pfam" id="PF03909">
    <property type="entry name" value="BSD"/>
    <property type="match status" value="1"/>
</dbReference>
<dbReference type="PROSITE" id="PS50858">
    <property type="entry name" value="BSD"/>
    <property type="match status" value="1"/>
</dbReference>
<dbReference type="InterPro" id="IPR005607">
    <property type="entry name" value="BSD_dom"/>
</dbReference>
<gene>
    <name evidence="3" type="ORF">HHK36_012554</name>
</gene>
<reference evidence="3 4" key="1">
    <citation type="submission" date="2020-04" db="EMBL/GenBank/DDBJ databases">
        <title>Plant Genome Project.</title>
        <authorList>
            <person name="Zhang R.-G."/>
        </authorList>
    </citation>
    <scope>NUCLEOTIDE SEQUENCE [LARGE SCALE GENOMIC DNA]</scope>
    <source>
        <strain evidence="3">YNK0</strain>
        <tissue evidence="3">Leaf</tissue>
    </source>
</reference>
<feature type="compositionally biased region" description="Acidic residues" evidence="1">
    <location>
        <begin position="239"/>
        <end position="255"/>
    </location>
</feature>
<evidence type="ECO:0000313" key="3">
    <source>
        <dbReference type="EMBL" id="KAF8401608.1"/>
    </source>
</evidence>
<organism evidence="3 4">
    <name type="scientific">Tetracentron sinense</name>
    <name type="common">Spur-leaf</name>
    <dbReference type="NCBI Taxonomy" id="13715"/>
    <lineage>
        <taxon>Eukaryota</taxon>
        <taxon>Viridiplantae</taxon>
        <taxon>Streptophyta</taxon>
        <taxon>Embryophyta</taxon>
        <taxon>Tracheophyta</taxon>
        <taxon>Spermatophyta</taxon>
        <taxon>Magnoliopsida</taxon>
        <taxon>Trochodendrales</taxon>
        <taxon>Trochodendraceae</taxon>
        <taxon>Tetracentron</taxon>
    </lineage>
</organism>
<dbReference type="Proteomes" id="UP000655225">
    <property type="component" value="Unassembled WGS sequence"/>
</dbReference>
<feature type="region of interest" description="Disordered" evidence="1">
    <location>
        <begin position="299"/>
        <end position="327"/>
    </location>
</feature>
<feature type="domain" description="BSD" evidence="2">
    <location>
        <begin position="169"/>
        <end position="221"/>
    </location>
</feature>
<feature type="compositionally biased region" description="Acidic residues" evidence="1">
    <location>
        <begin position="415"/>
        <end position="434"/>
    </location>
</feature>
<dbReference type="SUPFAM" id="SSF140383">
    <property type="entry name" value="BSD domain-like"/>
    <property type="match status" value="1"/>
</dbReference>
<dbReference type="Gene3D" id="1.10.3970.10">
    <property type="entry name" value="BSD domain"/>
    <property type="match status" value="1"/>
</dbReference>
<dbReference type="EMBL" id="JABCRI010000008">
    <property type="protein sequence ID" value="KAF8401608.1"/>
    <property type="molecule type" value="Genomic_DNA"/>
</dbReference>
<dbReference type="OrthoDB" id="73788at2759"/>
<feature type="region of interest" description="Disordered" evidence="1">
    <location>
        <begin position="1"/>
        <end position="53"/>
    </location>
</feature>
<keyword evidence="4" id="KW-1185">Reference proteome</keyword>
<feature type="region of interest" description="Disordered" evidence="1">
    <location>
        <begin position="239"/>
        <end position="258"/>
    </location>
</feature>
<dbReference type="PANTHER" id="PTHR16019">
    <property type="entry name" value="SYNAPSE-ASSOCIATED PROTEIN"/>
    <property type="match status" value="1"/>
</dbReference>
<proteinExistence type="predicted"/>
<comment type="caution">
    <text evidence="3">The sequence shown here is derived from an EMBL/GenBank/DDBJ whole genome shotgun (WGS) entry which is preliminary data.</text>
</comment>
<dbReference type="OMA" id="SEANGVM"/>
<sequence>MGFFKSVFSDDPQKDQRSVSENPTEEEEQDSDRATSLDDPNPNTNPSSGGGWSFGGLITTFATKSESVLQTYRRDLEEFRSGLKKETAVIREVASRAVKELPISIEVGASVAQESIESVGQAIDDFGSSVWRGTAEIITQGKDALIAVDNESDSSDVQHVSNQRLNSKLYSRFDAQEKADEVENLFEENGDMEGIYKDLVPNTVDHETFWSRYFYRIHKLKQAEDARANLVKRAISSENEEELSWDVEGNDEESNISDLKADSLENRELVKRDSSDFVTGKTVEESQVGISEAFGEMRGKSCNRDTDGEGVIAESNSDNGSDEKMPLERNVDLTERNNDDSVAKSEEQLFLEGKAATCVSCKNSDFSVVSIQPSLPEEEDLEWNEIEDLGSDDEKKVTLGGSPNRADLRKRLSAADEEEDLTWDIEDDDEPVKP</sequence>
<dbReference type="InterPro" id="IPR051494">
    <property type="entry name" value="BSD_domain-containing"/>
</dbReference>
<dbReference type="AlphaFoldDB" id="A0A835DFL4"/>
<evidence type="ECO:0000313" key="4">
    <source>
        <dbReference type="Proteomes" id="UP000655225"/>
    </source>
</evidence>
<name>A0A835DFL4_TETSI</name>
<accession>A0A835DFL4</accession>
<dbReference type="GO" id="GO:0005737">
    <property type="term" value="C:cytoplasm"/>
    <property type="evidence" value="ECO:0007669"/>
    <property type="project" value="TreeGrafter"/>
</dbReference>
<dbReference type="SMART" id="SM00751">
    <property type="entry name" value="BSD"/>
    <property type="match status" value="1"/>
</dbReference>
<protein>
    <recommendedName>
        <fullName evidence="2">BSD domain-containing protein</fullName>
    </recommendedName>
</protein>
<dbReference type="PANTHER" id="PTHR16019:SF5">
    <property type="entry name" value="BSD DOMAIN-CONTAINING PROTEIN 1"/>
    <property type="match status" value="1"/>
</dbReference>
<dbReference type="InterPro" id="IPR035925">
    <property type="entry name" value="BSD_dom_sf"/>
</dbReference>
<evidence type="ECO:0000256" key="1">
    <source>
        <dbReference type="SAM" id="MobiDB-lite"/>
    </source>
</evidence>
<evidence type="ECO:0000259" key="2">
    <source>
        <dbReference type="PROSITE" id="PS50858"/>
    </source>
</evidence>
<feature type="region of interest" description="Disordered" evidence="1">
    <location>
        <begin position="387"/>
        <end position="434"/>
    </location>
</feature>